<dbReference type="EMBL" id="PNIL01000002">
    <property type="protein sequence ID" value="PMP68996.1"/>
    <property type="molecule type" value="Genomic_DNA"/>
</dbReference>
<dbReference type="Pfam" id="PF07690">
    <property type="entry name" value="MFS_1"/>
    <property type="match status" value="2"/>
</dbReference>
<protein>
    <submittedName>
        <fullName evidence="6">MFS transporter</fullName>
    </submittedName>
</protein>
<feature type="transmembrane region" description="Helical" evidence="4">
    <location>
        <begin position="178"/>
        <end position="199"/>
    </location>
</feature>
<dbReference type="InterPro" id="IPR011701">
    <property type="entry name" value="MFS"/>
</dbReference>
<dbReference type="SUPFAM" id="SSF103473">
    <property type="entry name" value="MFS general substrate transporter"/>
    <property type="match status" value="1"/>
</dbReference>
<keyword evidence="2 4" id="KW-1133">Transmembrane helix</keyword>
<name>A0A2J6WG40_9BACT</name>
<feature type="transmembrane region" description="Helical" evidence="4">
    <location>
        <begin position="303"/>
        <end position="324"/>
    </location>
</feature>
<dbReference type="PROSITE" id="PS50850">
    <property type="entry name" value="MFS"/>
    <property type="match status" value="1"/>
</dbReference>
<evidence type="ECO:0000256" key="2">
    <source>
        <dbReference type="ARBA" id="ARBA00022989"/>
    </source>
</evidence>
<evidence type="ECO:0000256" key="4">
    <source>
        <dbReference type="SAM" id="Phobius"/>
    </source>
</evidence>
<dbReference type="InterPro" id="IPR020846">
    <property type="entry name" value="MFS_dom"/>
</dbReference>
<dbReference type="Proteomes" id="UP000237040">
    <property type="component" value="Unassembled WGS sequence"/>
</dbReference>
<dbReference type="AlphaFoldDB" id="A0A2J6WG40"/>
<evidence type="ECO:0000313" key="7">
    <source>
        <dbReference type="Proteomes" id="UP000237040"/>
    </source>
</evidence>
<dbReference type="Gene3D" id="1.20.1250.20">
    <property type="entry name" value="MFS general substrate transporter like domains"/>
    <property type="match status" value="2"/>
</dbReference>
<gene>
    <name evidence="6" type="ORF">C0189_00175</name>
</gene>
<dbReference type="PANTHER" id="PTHR23528:SF1">
    <property type="entry name" value="MAJOR FACILITATOR SUPERFAMILY (MFS) PROFILE DOMAIN-CONTAINING PROTEIN"/>
    <property type="match status" value="1"/>
</dbReference>
<reference evidence="6 7" key="1">
    <citation type="submission" date="2018-01" db="EMBL/GenBank/DDBJ databases">
        <title>Metagenomic assembled genomes from two thermal pools in the Uzon Caldera, Kamchatka, Russia.</title>
        <authorList>
            <person name="Wilkins L."/>
            <person name="Ettinger C."/>
        </authorList>
    </citation>
    <scope>NUCLEOTIDE SEQUENCE [LARGE SCALE GENOMIC DNA]</scope>
    <source>
        <strain evidence="6">ZAV-07</strain>
    </source>
</reference>
<feature type="transmembrane region" description="Helical" evidence="4">
    <location>
        <begin position="113"/>
        <end position="132"/>
    </location>
</feature>
<evidence type="ECO:0000313" key="6">
    <source>
        <dbReference type="EMBL" id="PMP68996.1"/>
    </source>
</evidence>
<keyword evidence="3 4" id="KW-0472">Membrane</keyword>
<dbReference type="GO" id="GO:0022857">
    <property type="term" value="F:transmembrane transporter activity"/>
    <property type="evidence" value="ECO:0007669"/>
    <property type="project" value="InterPro"/>
</dbReference>
<comment type="caution">
    <text evidence="6">The sequence shown here is derived from an EMBL/GenBank/DDBJ whole genome shotgun (WGS) entry which is preliminary data.</text>
</comment>
<organism evidence="6 7">
    <name type="scientific">Caldisericum exile</name>
    <dbReference type="NCBI Taxonomy" id="693075"/>
    <lineage>
        <taxon>Bacteria</taxon>
        <taxon>Pseudomonadati</taxon>
        <taxon>Caldisericota/Cryosericota group</taxon>
        <taxon>Caldisericota</taxon>
        <taxon>Caldisericia</taxon>
        <taxon>Caldisericales</taxon>
        <taxon>Caldisericaceae</taxon>
        <taxon>Caldisericum</taxon>
    </lineage>
</organism>
<dbReference type="PANTHER" id="PTHR23528">
    <property type="match status" value="1"/>
</dbReference>
<feature type="transmembrane region" description="Helical" evidence="4">
    <location>
        <begin position="86"/>
        <end position="107"/>
    </location>
</feature>
<feature type="domain" description="Major facilitator superfamily (MFS) profile" evidence="5">
    <location>
        <begin position="16"/>
        <end position="416"/>
    </location>
</feature>
<feature type="transmembrane region" description="Helical" evidence="4">
    <location>
        <begin position="234"/>
        <end position="258"/>
    </location>
</feature>
<feature type="transmembrane region" description="Helical" evidence="4">
    <location>
        <begin position="278"/>
        <end position="296"/>
    </location>
</feature>
<accession>A0A2J6WG40</accession>
<evidence type="ECO:0000259" key="5">
    <source>
        <dbReference type="PROSITE" id="PS50850"/>
    </source>
</evidence>
<feature type="transmembrane region" description="Helical" evidence="4">
    <location>
        <begin position="391"/>
        <end position="412"/>
    </location>
</feature>
<feature type="transmembrane region" description="Helical" evidence="4">
    <location>
        <begin position="153"/>
        <end position="172"/>
    </location>
</feature>
<evidence type="ECO:0000256" key="1">
    <source>
        <dbReference type="ARBA" id="ARBA00022692"/>
    </source>
</evidence>
<keyword evidence="1 4" id="KW-0812">Transmembrane</keyword>
<dbReference type="RefSeq" id="WP_424586849.1">
    <property type="nucleotide sequence ID" value="NZ_JBNARP010000038.1"/>
</dbReference>
<sequence length="419" mass="46540">METNSAEIKPKANFKKVFLLGMSSFSDQLFWGIYNTDIPIIVQTIYHLSNTLTGWVMNIDNILGLVLLPLVGMLSDRTNTRIGKRMPYILGGLLGGAFFFFLIALFAHFELPFMYVFFAIFFAVSAMSVQRSPTIALMADITPKEDRAPANSIMNLMTGIGGIFGILVVGMISSVNRLLGFFVASIFIVIGALVVFFSVNEKRDAIYRSEGESEEPFSIFKSFGLLFKKENVSLLFLLLSVAFGWIGVNTVETFYTAFMSMESGLSPTVGEQMAKLNLSIFFITFIAFSIPAGFLGKKYRRKLPMLVGLLGLVFVFGVVVFVKNYSIHKYLFALGGILWDLFIVNAIPTVIDFGTPETQGTYTGFYYLFSQTANIVAPVLAGSFADAFKTKFVIFPISVIAFIVAFTSLTFMRRIPIKD</sequence>
<dbReference type="InterPro" id="IPR036259">
    <property type="entry name" value="MFS_trans_sf"/>
</dbReference>
<evidence type="ECO:0000256" key="3">
    <source>
        <dbReference type="ARBA" id="ARBA00023136"/>
    </source>
</evidence>
<proteinExistence type="predicted"/>
<feature type="transmembrane region" description="Helical" evidence="4">
    <location>
        <begin position="365"/>
        <end position="385"/>
    </location>
</feature>
<feature type="transmembrane region" description="Helical" evidence="4">
    <location>
        <begin position="54"/>
        <end position="74"/>
    </location>
</feature>
<feature type="transmembrane region" description="Helical" evidence="4">
    <location>
        <begin position="330"/>
        <end position="353"/>
    </location>
</feature>